<reference evidence="1 2" key="1">
    <citation type="journal article" date="2016" name="BMC Genomics">
        <title>Combined genomic and structural analyses of a cultured magnetotactic bacterium reveals its niche adaptation to a dynamic environment.</title>
        <authorList>
            <person name="Araujo A.C."/>
            <person name="Morillo V."/>
            <person name="Cypriano J."/>
            <person name="Teixeira L.C."/>
            <person name="Leao P."/>
            <person name="Lyra S."/>
            <person name="Almeida L.G."/>
            <person name="Bazylinski D.A."/>
            <person name="Vasconcellos A.T."/>
            <person name="Abreu F."/>
            <person name="Lins U."/>
        </authorList>
    </citation>
    <scope>NUCLEOTIDE SEQUENCE [LARGE SCALE GENOMIC DNA]</scope>
    <source>
        <strain evidence="1 2">IT-1</strain>
    </source>
</reference>
<dbReference type="InterPro" id="IPR038287">
    <property type="entry name" value="Cse2_sf"/>
</dbReference>
<dbReference type="RefSeq" id="WP_085446922.1">
    <property type="nucleotide sequence ID" value="NZ_LVJN01000021.1"/>
</dbReference>
<organism evidence="1 2">
    <name type="scientific">Magnetofaba australis IT-1</name>
    <dbReference type="NCBI Taxonomy" id="1434232"/>
    <lineage>
        <taxon>Bacteria</taxon>
        <taxon>Pseudomonadati</taxon>
        <taxon>Pseudomonadota</taxon>
        <taxon>Magnetococcia</taxon>
        <taxon>Magnetococcales</taxon>
        <taxon>Magnetococcaceae</taxon>
        <taxon>Magnetofaba</taxon>
    </lineage>
</organism>
<name>A0A1Y2JZM4_9PROT</name>
<comment type="caution">
    <text evidence="1">The sequence shown here is derived from an EMBL/GenBank/DDBJ whole genome shotgun (WGS) entry which is preliminary data.</text>
</comment>
<accession>A0A1Y2JZM4</accession>
<gene>
    <name evidence="1" type="ORF">MAIT1_00825</name>
</gene>
<protein>
    <submittedName>
        <fullName evidence="1">Putative CRISPR-associated protein, CT1973 family</fullName>
    </submittedName>
</protein>
<evidence type="ECO:0000313" key="2">
    <source>
        <dbReference type="Proteomes" id="UP000194003"/>
    </source>
</evidence>
<keyword evidence="2" id="KW-1185">Reference proteome</keyword>
<dbReference type="EMBL" id="LVJN01000021">
    <property type="protein sequence ID" value="OSM00329.1"/>
    <property type="molecule type" value="Genomic_DNA"/>
</dbReference>
<proteinExistence type="predicted"/>
<dbReference type="AlphaFoldDB" id="A0A1Y2JZM4"/>
<dbReference type="STRING" id="1434232.MAIT1_00825"/>
<evidence type="ECO:0000313" key="1">
    <source>
        <dbReference type="EMBL" id="OSM00329.1"/>
    </source>
</evidence>
<dbReference type="Gene3D" id="1.10.520.40">
    <property type="entry name" value="CRISPR-associated protein Cse2"/>
    <property type="match status" value="1"/>
</dbReference>
<dbReference type="Proteomes" id="UP000194003">
    <property type="component" value="Unassembled WGS sequence"/>
</dbReference>
<dbReference type="NCBIfam" id="TIGR02548">
    <property type="entry name" value="casB_cse2"/>
    <property type="match status" value="1"/>
</dbReference>
<sequence>MSDFPSAENYWKELKERYDKLRWALSDPASKEPGRFSAGELAELRSCWRNGDFQPNAAFFRALGMLHPDAPPSEMLMRQWGVILAGLGYMAAQMPGHFHDGQIKPGHALHKAGLSELRLEKWLQSDDETFLHQSGAVFRYLATKGEACNTWSLASLILQQKDSRPRHRLAGDFYYSSGKAAAEADKQTAA</sequence>
<dbReference type="InterPro" id="IPR013382">
    <property type="entry name" value="CRISPR-assoc_prot_Cse2"/>
</dbReference>
<dbReference type="Pfam" id="PF09485">
    <property type="entry name" value="CRISPR_Cse2"/>
    <property type="match status" value="1"/>
</dbReference>